<gene>
    <name evidence="1" type="ORF">Zmor_003909</name>
</gene>
<protein>
    <submittedName>
        <fullName evidence="1">Uncharacterized protein</fullName>
    </submittedName>
</protein>
<sequence length="93" mass="10786">MGFGEVKIQNGGFELPTIPEILPQQNHLHNGWKWFHWKSPRRKAPSIVSRPEDDLFTLEKKRGQAPEKRIKTITDLPLFDVLKSKNPDSLNKN</sequence>
<dbReference type="EMBL" id="JALNTZ010000011">
    <property type="protein sequence ID" value="KAJ3639229.1"/>
    <property type="molecule type" value="Genomic_DNA"/>
</dbReference>
<keyword evidence="2" id="KW-1185">Reference proteome</keyword>
<proteinExistence type="predicted"/>
<evidence type="ECO:0000313" key="2">
    <source>
        <dbReference type="Proteomes" id="UP001168821"/>
    </source>
</evidence>
<dbReference type="AlphaFoldDB" id="A0AA38HLE7"/>
<organism evidence="1 2">
    <name type="scientific">Zophobas morio</name>
    <dbReference type="NCBI Taxonomy" id="2755281"/>
    <lineage>
        <taxon>Eukaryota</taxon>
        <taxon>Metazoa</taxon>
        <taxon>Ecdysozoa</taxon>
        <taxon>Arthropoda</taxon>
        <taxon>Hexapoda</taxon>
        <taxon>Insecta</taxon>
        <taxon>Pterygota</taxon>
        <taxon>Neoptera</taxon>
        <taxon>Endopterygota</taxon>
        <taxon>Coleoptera</taxon>
        <taxon>Polyphaga</taxon>
        <taxon>Cucujiformia</taxon>
        <taxon>Tenebrionidae</taxon>
        <taxon>Zophobas</taxon>
    </lineage>
</organism>
<evidence type="ECO:0000313" key="1">
    <source>
        <dbReference type="EMBL" id="KAJ3639229.1"/>
    </source>
</evidence>
<reference evidence="1" key="1">
    <citation type="journal article" date="2023" name="G3 (Bethesda)">
        <title>Whole genome assemblies of Zophobas morio and Tenebrio molitor.</title>
        <authorList>
            <person name="Kaur S."/>
            <person name="Stinson S.A."/>
            <person name="diCenzo G.C."/>
        </authorList>
    </citation>
    <scope>NUCLEOTIDE SEQUENCE</scope>
    <source>
        <strain evidence="1">QUZm001</strain>
    </source>
</reference>
<name>A0AA38HLE7_9CUCU</name>
<dbReference type="Proteomes" id="UP001168821">
    <property type="component" value="Unassembled WGS sequence"/>
</dbReference>
<accession>A0AA38HLE7</accession>
<comment type="caution">
    <text evidence="1">The sequence shown here is derived from an EMBL/GenBank/DDBJ whole genome shotgun (WGS) entry which is preliminary data.</text>
</comment>